<name>A0AAD6LEJ9_9ROSI</name>
<comment type="caution">
    <text evidence="1">The sequence shown here is derived from an EMBL/GenBank/DDBJ whole genome shotgun (WGS) entry which is preliminary data.</text>
</comment>
<organism evidence="1 2">
    <name type="scientific">Populus alba x Populus x berolinensis</name>
    <dbReference type="NCBI Taxonomy" id="444605"/>
    <lineage>
        <taxon>Eukaryota</taxon>
        <taxon>Viridiplantae</taxon>
        <taxon>Streptophyta</taxon>
        <taxon>Embryophyta</taxon>
        <taxon>Tracheophyta</taxon>
        <taxon>Spermatophyta</taxon>
        <taxon>Magnoliopsida</taxon>
        <taxon>eudicotyledons</taxon>
        <taxon>Gunneridae</taxon>
        <taxon>Pentapetalae</taxon>
        <taxon>rosids</taxon>
        <taxon>fabids</taxon>
        <taxon>Malpighiales</taxon>
        <taxon>Salicaceae</taxon>
        <taxon>Saliceae</taxon>
        <taxon>Populus</taxon>
    </lineage>
</organism>
<gene>
    <name evidence="1" type="ORF">NC653_037537</name>
</gene>
<sequence>MPIINLKKGRKIEKHTFSVLKVAFSFRRSTSWIGPRHIKNIIFFLKHTIWNSINVVHLGTR</sequence>
<protein>
    <submittedName>
        <fullName evidence="1">Uncharacterized protein</fullName>
    </submittedName>
</protein>
<dbReference type="EMBL" id="JAQIZT010000017">
    <property type="protein sequence ID" value="KAJ6959250.1"/>
    <property type="molecule type" value="Genomic_DNA"/>
</dbReference>
<keyword evidence="2" id="KW-1185">Reference proteome</keyword>
<evidence type="ECO:0000313" key="1">
    <source>
        <dbReference type="EMBL" id="KAJ6959250.1"/>
    </source>
</evidence>
<evidence type="ECO:0000313" key="2">
    <source>
        <dbReference type="Proteomes" id="UP001164929"/>
    </source>
</evidence>
<dbReference type="AlphaFoldDB" id="A0AAD6LEJ9"/>
<proteinExistence type="predicted"/>
<reference evidence="1" key="1">
    <citation type="journal article" date="2023" name="Mol. Ecol. Resour.">
        <title>Chromosome-level genome assembly of a triploid poplar Populus alba 'Berolinensis'.</title>
        <authorList>
            <person name="Chen S."/>
            <person name="Yu Y."/>
            <person name="Wang X."/>
            <person name="Wang S."/>
            <person name="Zhang T."/>
            <person name="Zhou Y."/>
            <person name="He R."/>
            <person name="Meng N."/>
            <person name="Wang Y."/>
            <person name="Liu W."/>
            <person name="Liu Z."/>
            <person name="Liu J."/>
            <person name="Guo Q."/>
            <person name="Huang H."/>
            <person name="Sederoff R.R."/>
            <person name="Wang G."/>
            <person name="Qu G."/>
            <person name="Chen S."/>
        </authorList>
    </citation>
    <scope>NUCLEOTIDE SEQUENCE</scope>
    <source>
        <strain evidence="1">SC-2020</strain>
    </source>
</reference>
<accession>A0AAD6LEJ9</accession>
<dbReference type="Proteomes" id="UP001164929">
    <property type="component" value="Chromosome 17"/>
</dbReference>